<keyword evidence="2" id="KW-0813">Transport</keyword>
<feature type="domain" description="Solute-binding protein family 3/N-terminal" evidence="6">
    <location>
        <begin position="29"/>
        <end position="252"/>
    </location>
</feature>
<feature type="signal peptide" evidence="5">
    <location>
        <begin position="1"/>
        <end position="18"/>
    </location>
</feature>
<dbReference type="GO" id="GO:0006865">
    <property type="term" value="P:amino acid transport"/>
    <property type="evidence" value="ECO:0007669"/>
    <property type="project" value="TreeGrafter"/>
</dbReference>
<dbReference type="PANTHER" id="PTHR30085:SF7">
    <property type="entry name" value="AMINO-ACID ABC TRANSPORTER-BINDING PROTEIN YHDW-RELATED"/>
    <property type="match status" value="1"/>
</dbReference>
<feature type="chain" id="PRO_5028109526" evidence="5">
    <location>
        <begin position="19"/>
        <end position="309"/>
    </location>
</feature>
<keyword evidence="3 5" id="KW-0732">Signal</keyword>
<gene>
    <name evidence="7" type="ORF">ENJ98_07375</name>
</gene>
<comment type="caution">
    <text evidence="7">The sequence shown here is derived from an EMBL/GenBank/DDBJ whole genome shotgun (WGS) entry which is preliminary data.</text>
</comment>
<dbReference type="InterPro" id="IPR051455">
    <property type="entry name" value="Bact_solute-bind_prot3"/>
</dbReference>
<reference evidence="7" key="1">
    <citation type="journal article" date="2020" name="mSystems">
        <title>Genome- and Community-Level Interaction Insights into Carbon Utilization and Element Cycling Functions of Hydrothermarchaeota in Hydrothermal Sediment.</title>
        <authorList>
            <person name="Zhou Z."/>
            <person name="Liu Y."/>
            <person name="Xu W."/>
            <person name="Pan J."/>
            <person name="Luo Z.H."/>
            <person name="Li M."/>
        </authorList>
    </citation>
    <scope>NUCLEOTIDE SEQUENCE [LARGE SCALE GENOMIC DNA]</scope>
    <source>
        <strain evidence="7">HyVt-535</strain>
    </source>
</reference>
<dbReference type="PANTHER" id="PTHR30085">
    <property type="entry name" value="AMINO ACID ABC TRANSPORTER PERMEASE"/>
    <property type="match status" value="1"/>
</dbReference>
<dbReference type="InterPro" id="IPR018313">
    <property type="entry name" value="SBP_3_CS"/>
</dbReference>
<proteinExistence type="inferred from homology"/>
<dbReference type="PROSITE" id="PS01039">
    <property type="entry name" value="SBP_BACTERIAL_3"/>
    <property type="match status" value="1"/>
</dbReference>
<evidence type="ECO:0000256" key="4">
    <source>
        <dbReference type="RuleBase" id="RU003744"/>
    </source>
</evidence>
<dbReference type="CDD" id="cd13692">
    <property type="entry name" value="PBP2_BztA"/>
    <property type="match status" value="1"/>
</dbReference>
<accession>A0A7C5N0I3</accession>
<dbReference type="Pfam" id="PF00497">
    <property type="entry name" value="SBP_bac_3"/>
    <property type="match status" value="1"/>
</dbReference>
<evidence type="ECO:0000313" key="7">
    <source>
        <dbReference type="EMBL" id="HHH14042.1"/>
    </source>
</evidence>
<evidence type="ECO:0000256" key="2">
    <source>
        <dbReference type="ARBA" id="ARBA00022448"/>
    </source>
</evidence>
<sequence>MTRLLALTLLLFATALQAATIDDVRARGELRCGVNTGRLAGFAWKDESGHWSGFDVDMCRAVAAAVLGDAKKVRFVPLKTAERIPALAQGKVDLLARNTTWTLSRDLDMGISFAAVVYYDGQSFMVRKDSGRRSALELDGASICVQKGSTSIVNVKGYFHVNRMKYRLVELDTPEATLEAFLDGKCDAITSDHSQLHALRSVTDNPDAYRVLPEVISQEPLALAVREGDDRWRKVVQWVVFMMVNAEYLGIDQKNIERVKQTASRPETLKLLGLHKDTGKEVGFTPGWGARIIEQVGNYGEVFDRNLGL</sequence>
<dbReference type="Gene3D" id="3.40.190.10">
    <property type="entry name" value="Periplasmic binding protein-like II"/>
    <property type="match status" value="2"/>
</dbReference>
<dbReference type="SMART" id="SM00062">
    <property type="entry name" value="PBPb"/>
    <property type="match status" value="1"/>
</dbReference>
<dbReference type="AlphaFoldDB" id="A0A7C5N0I3"/>
<protein>
    <submittedName>
        <fullName evidence="7">Amino acid ABC transporter substrate-binding protein</fullName>
    </submittedName>
</protein>
<evidence type="ECO:0000256" key="5">
    <source>
        <dbReference type="SAM" id="SignalP"/>
    </source>
</evidence>
<dbReference type="InterPro" id="IPR001638">
    <property type="entry name" value="Solute-binding_3/MltF_N"/>
</dbReference>
<evidence type="ECO:0000256" key="1">
    <source>
        <dbReference type="ARBA" id="ARBA00010333"/>
    </source>
</evidence>
<dbReference type="EMBL" id="DROM01000442">
    <property type="protein sequence ID" value="HHH14042.1"/>
    <property type="molecule type" value="Genomic_DNA"/>
</dbReference>
<evidence type="ECO:0000256" key="3">
    <source>
        <dbReference type="ARBA" id="ARBA00022729"/>
    </source>
</evidence>
<dbReference type="Proteomes" id="UP000886100">
    <property type="component" value="Unassembled WGS sequence"/>
</dbReference>
<name>A0A7C5N0I3_9GAMM</name>
<dbReference type="SUPFAM" id="SSF53850">
    <property type="entry name" value="Periplasmic binding protein-like II"/>
    <property type="match status" value="1"/>
</dbReference>
<organism evidence="7">
    <name type="scientific">Thiolapillus brandeum</name>
    <dbReference type="NCBI Taxonomy" id="1076588"/>
    <lineage>
        <taxon>Bacteria</taxon>
        <taxon>Pseudomonadati</taxon>
        <taxon>Pseudomonadota</taxon>
        <taxon>Gammaproteobacteria</taxon>
        <taxon>Chromatiales</taxon>
        <taxon>Sedimenticolaceae</taxon>
        <taxon>Thiolapillus</taxon>
    </lineage>
</organism>
<comment type="similarity">
    <text evidence="1 4">Belongs to the bacterial solute-binding protein 3 family.</text>
</comment>
<evidence type="ECO:0000259" key="6">
    <source>
        <dbReference type="SMART" id="SM00062"/>
    </source>
</evidence>
<feature type="non-terminal residue" evidence="7">
    <location>
        <position position="309"/>
    </location>
</feature>